<accession>A0A395NHS4</accession>
<name>A0A395NHS4_TRIAR</name>
<evidence type="ECO:0000256" key="1">
    <source>
        <dbReference type="SAM" id="MobiDB-lite"/>
    </source>
</evidence>
<evidence type="ECO:0000313" key="3">
    <source>
        <dbReference type="Proteomes" id="UP000266272"/>
    </source>
</evidence>
<evidence type="ECO:0000313" key="2">
    <source>
        <dbReference type="EMBL" id="RFU75529.1"/>
    </source>
</evidence>
<gene>
    <name evidence="2" type="ORF">TARUN_6716</name>
</gene>
<protein>
    <submittedName>
        <fullName evidence="2">Uncharacterized protein</fullName>
    </submittedName>
</protein>
<dbReference type="OrthoDB" id="610462at2759"/>
<proteinExistence type="predicted"/>
<dbReference type="Proteomes" id="UP000266272">
    <property type="component" value="Unassembled WGS sequence"/>
</dbReference>
<comment type="caution">
    <text evidence="2">The sequence shown here is derived from an EMBL/GenBank/DDBJ whole genome shotgun (WGS) entry which is preliminary data.</text>
</comment>
<feature type="region of interest" description="Disordered" evidence="1">
    <location>
        <begin position="119"/>
        <end position="147"/>
    </location>
</feature>
<sequence>MHCEPFKGRFLIIDARNRTESVMLRMKEYGPTPASAMGGGHSPCRTRNSAEGETCTVYDLEAVAAWAFLSFFINHVVGLMGLYDTPPMPPYAGLIPYPAWDGDDYTDLNALAMEPYVDEDPMQYDYDEEEYYSSDEYDSDDDDDLVD</sequence>
<organism evidence="2 3">
    <name type="scientific">Trichoderma arundinaceum</name>
    <dbReference type="NCBI Taxonomy" id="490622"/>
    <lineage>
        <taxon>Eukaryota</taxon>
        <taxon>Fungi</taxon>
        <taxon>Dikarya</taxon>
        <taxon>Ascomycota</taxon>
        <taxon>Pezizomycotina</taxon>
        <taxon>Sordariomycetes</taxon>
        <taxon>Hypocreomycetidae</taxon>
        <taxon>Hypocreales</taxon>
        <taxon>Hypocreaceae</taxon>
        <taxon>Trichoderma</taxon>
    </lineage>
</organism>
<dbReference type="AlphaFoldDB" id="A0A395NHS4"/>
<keyword evidence="3" id="KW-1185">Reference proteome</keyword>
<dbReference type="EMBL" id="PXOA01000430">
    <property type="protein sequence ID" value="RFU75529.1"/>
    <property type="molecule type" value="Genomic_DNA"/>
</dbReference>
<reference evidence="2 3" key="1">
    <citation type="journal article" date="2018" name="PLoS Pathog.">
        <title>Evolution of structural diversity of trichothecenes, a family of toxins produced by plant pathogenic and entomopathogenic fungi.</title>
        <authorList>
            <person name="Proctor R.H."/>
            <person name="McCormick S.P."/>
            <person name="Kim H.S."/>
            <person name="Cardoza R.E."/>
            <person name="Stanley A.M."/>
            <person name="Lindo L."/>
            <person name="Kelly A."/>
            <person name="Brown D.W."/>
            <person name="Lee T."/>
            <person name="Vaughan M.M."/>
            <person name="Alexander N.J."/>
            <person name="Busman M."/>
            <person name="Gutierrez S."/>
        </authorList>
    </citation>
    <scope>NUCLEOTIDE SEQUENCE [LARGE SCALE GENOMIC DNA]</scope>
    <source>
        <strain evidence="2 3">IBT 40837</strain>
    </source>
</reference>